<keyword evidence="4 5" id="KW-0269">Exonuclease</keyword>
<dbReference type="InterPro" id="IPR020579">
    <property type="entry name" value="Exonuc_VII_lsu_C"/>
</dbReference>
<dbReference type="EC" id="3.1.11.6" evidence="5"/>
<evidence type="ECO:0000313" key="12">
    <source>
        <dbReference type="Proteomes" id="UP000274097"/>
    </source>
</evidence>
<keyword evidence="12" id="KW-1185">Reference proteome</keyword>
<evidence type="ECO:0000256" key="4">
    <source>
        <dbReference type="ARBA" id="ARBA00022839"/>
    </source>
</evidence>
<evidence type="ECO:0000256" key="5">
    <source>
        <dbReference type="HAMAP-Rule" id="MF_00378"/>
    </source>
</evidence>
<evidence type="ECO:0000256" key="7">
    <source>
        <dbReference type="SAM" id="MobiDB-lite"/>
    </source>
</evidence>
<comment type="subcellular location">
    <subcellularLocation>
        <location evidence="5 6">Cytoplasm</location>
    </subcellularLocation>
</comment>
<dbReference type="GO" id="GO:0003676">
    <property type="term" value="F:nucleic acid binding"/>
    <property type="evidence" value="ECO:0007669"/>
    <property type="project" value="InterPro"/>
</dbReference>
<keyword evidence="2 5" id="KW-0540">Nuclease</keyword>
<organism evidence="10 13">
    <name type="scientific">Teichococcus wenyumeiae</name>
    <dbReference type="NCBI Taxonomy" id="2478470"/>
    <lineage>
        <taxon>Bacteria</taxon>
        <taxon>Pseudomonadati</taxon>
        <taxon>Pseudomonadota</taxon>
        <taxon>Alphaproteobacteria</taxon>
        <taxon>Acetobacterales</taxon>
        <taxon>Roseomonadaceae</taxon>
        <taxon>Roseomonas</taxon>
    </lineage>
</organism>
<dbReference type="GO" id="GO:0005737">
    <property type="term" value="C:cytoplasm"/>
    <property type="evidence" value="ECO:0007669"/>
    <property type="project" value="UniProtKB-SubCell"/>
</dbReference>
<accession>A0A3A9JGM1</accession>
<dbReference type="OrthoDB" id="9802795at2"/>
<dbReference type="AlphaFoldDB" id="A0A3A9JGM1"/>
<comment type="subunit">
    <text evidence="5">Heterooligomer composed of large and small subunits.</text>
</comment>
<dbReference type="HAMAP" id="MF_00378">
    <property type="entry name" value="Exonuc_7_L"/>
    <property type="match status" value="1"/>
</dbReference>
<dbReference type="Pfam" id="PF02601">
    <property type="entry name" value="Exonuc_VII_L"/>
    <property type="match status" value="2"/>
</dbReference>
<dbReference type="Proteomes" id="UP000278036">
    <property type="component" value="Unassembled WGS sequence"/>
</dbReference>
<feature type="domain" description="Exonuclease VII large subunit C-terminal" evidence="8">
    <location>
        <begin position="340"/>
        <end position="487"/>
    </location>
</feature>
<comment type="function">
    <text evidence="5">Bidirectionally degrades single-stranded DNA into large acid-insoluble oligonucleotides, which are then degraded further into small acid-soluble oligonucleotides.</text>
</comment>
<reference evidence="10 13" key="1">
    <citation type="submission" date="2018-09" db="EMBL/GenBank/DDBJ databases">
        <title>Roseomonas sp. nov., isolated from feces of Tibetan antelopes in the Qinghai-Tibet plateau, China.</title>
        <authorList>
            <person name="Tian Z."/>
        </authorList>
    </citation>
    <scope>NUCLEOTIDE SEQUENCE [LARGE SCALE GENOMIC DNA]</scope>
    <source>
        <strain evidence="11 12">Z23</strain>
        <strain evidence="10 13">Z24</strain>
    </source>
</reference>
<keyword evidence="3 5" id="KW-0378">Hydrolase</keyword>
<proteinExistence type="inferred from homology"/>
<protein>
    <recommendedName>
        <fullName evidence="5">Exodeoxyribonuclease 7 large subunit</fullName>
        <ecNumber evidence="5">3.1.11.6</ecNumber>
    </recommendedName>
    <alternativeName>
        <fullName evidence="5">Exodeoxyribonuclease VII large subunit</fullName>
        <shortName evidence="5">Exonuclease VII large subunit</shortName>
    </alternativeName>
</protein>
<dbReference type="Pfam" id="PF13742">
    <property type="entry name" value="tRNA_anti_2"/>
    <property type="match status" value="1"/>
</dbReference>
<evidence type="ECO:0000256" key="1">
    <source>
        <dbReference type="ARBA" id="ARBA00022490"/>
    </source>
</evidence>
<evidence type="ECO:0000256" key="3">
    <source>
        <dbReference type="ARBA" id="ARBA00022801"/>
    </source>
</evidence>
<dbReference type="GO" id="GO:0006308">
    <property type="term" value="P:DNA catabolic process"/>
    <property type="evidence" value="ECO:0007669"/>
    <property type="project" value="UniProtKB-UniRule"/>
</dbReference>
<evidence type="ECO:0000259" key="9">
    <source>
        <dbReference type="Pfam" id="PF13742"/>
    </source>
</evidence>
<comment type="similarity">
    <text evidence="5 6">Belongs to the XseA family.</text>
</comment>
<dbReference type="RefSeq" id="WP_120637064.1">
    <property type="nucleotide sequence ID" value="NZ_RAQU01000015.1"/>
</dbReference>
<feature type="domain" description="OB-fold nucleic acid binding" evidence="9">
    <location>
        <begin position="16"/>
        <end position="108"/>
    </location>
</feature>
<dbReference type="NCBIfam" id="TIGR00237">
    <property type="entry name" value="xseA"/>
    <property type="match status" value="1"/>
</dbReference>
<name>A0A3A9JGM1_9PROT</name>
<evidence type="ECO:0000259" key="8">
    <source>
        <dbReference type="Pfam" id="PF02601"/>
    </source>
</evidence>
<dbReference type="CDD" id="cd04489">
    <property type="entry name" value="ExoVII_LU_OBF"/>
    <property type="match status" value="1"/>
</dbReference>
<feature type="domain" description="Exonuclease VII large subunit C-terminal" evidence="8">
    <location>
        <begin position="132"/>
        <end position="334"/>
    </location>
</feature>
<dbReference type="InterPro" id="IPR025824">
    <property type="entry name" value="OB-fold_nuc-bd_dom"/>
</dbReference>
<dbReference type="EMBL" id="RFLX01000002">
    <property type="protein sequence ID" value="RMI26378.1"/>
    <property type="molecule type" value="Genomic_DNA"/>
</dbReference>
<dbReference type="GO" id="GO:0008855">
    <property type="term" value="F:exodeoxyribonuclease VII activity"/>
    <property type="evidence" value="ECO:0007669"/>
    <property type="project" value="UniProtKB-UniRule"/>
</dbReference>
<sequence length="513" mass="55024">MDTDAEAPPRSNTPEFTVSEISGAIKRTLEGEFGRVRVRGEITELKAYPSGHIYMALKDEGAKIRAIIWRFAVPRLTLKPENGVEVIATGKVSAYGERSDYQLIIDRLDYAGEGALLARVEALRKKLGAEGLFDEARKRPLPRLPRVIGVVSSEKGAVIQDIRTTVARRFPSHILLWPVPVQGQGAAEQIAAAIEGFSRLPPHLPRPDVIIVARGGGSLEDLMAFNEEIVVRAAANCPIPLISAVGHETDTTLIDFAADRRAPTPTAAAELAVPARAELMAMLDQTSARLLSCGQATLNHARLRLSRVEARMPDLPGLVGAARQRLDDRAERLGLAPVALLHRKRAALDAVAPRLPHPRETLAGHRHALAQLETRATGALHRLTQQGHTTLARIPDAAAALRRMVDQRHARLARLPDPAAGMAARLREARLHLSGLGARLEGASYQGVLARGFALVRTEEGHPVTAAAAVAPGARLAITLQDGTLGATADGMPPPPPPKRARPAPNPEQGSLL</sequence>
<dbReference type="PANTHER" id="PTHR30008:SF0">
    <property type="entry name" value="EXODEOXYRIBONUCLEASE 7 LARGE SUBUNIT"/>
    <property type="match status" value="1"/>
</dbReference>
<gene>
    <name evidence="5" type="primary">xseA</name>
    <name evidence="10" type="ORF">D6Z83_04135</name>
    <name evidence="11" type="ORF">EBE87_03600</name>
</gene>
<dbReference type="Proteomes" id="UP000274097">
    <property type="component" value="Unassembled WGS sequence"/>
</dbReference>
<evidence type="ECO:0000313" key="13">
    <source>
        <dbReference type="Proteomes" id="UP000278036"/>
    </source>
</evidence>
<dbReference type="FunCoup" id="A0A3A9JGM1">
    <property type="interactions" value="307"/>
</dbReference>
<comment type="caution">
    <text evidence="10">The sequence shown here is derived from an EMBL/GenBank/DDBJ whole genome shotgun (WGS) entry which is preliminary data.</text>
</comment>
<evidence type="ECO:0000313" key="10">
    <source>
        <dbReference type="EMBL" id="RKK05500.1"/>
    </source>
</evidence>
<dbReference type="InterPro" id="IPR003753">
    <property type="entry name" value="Exonuc_VII_L"/>
</dbReference>
<dbReference type="PANTHER" id="PTHR30008">
    <property type="entry name" value="EXODEOXYRIBONUCLEASE 7 LARGE SUBUNIT"/>
    <property type="match status" value="1"/>
</dbReference>
<evidence type="ECO:0000256" key="6">
    <source>
        <dbReference type="RuleBase" id="RU004355"/>
    </source>
</evidence>
<dbReference type="InParanoid" id="A0A3A9JGM1"/>
<evidence type="ECO:0000313" key="11">
    <source>
        <dbReference type="EMBL" id="RMI26378.1"/>
    </source>
</evidence>
<feature type="region of interest" description="Disordered" evidence="7">
    <location>
        <begin position="482"/>
        <end position="513"/>
    </location>
</feature>
<dbReference type="GO" id="GO:0009318">
    <property type="term" value="C:exodeoxyribonuclease VII complex"/>
    <property type="evidence" value="ECO:0007669"/>
    <property type="project" value="UniProtKB-UniRule"/>
</dbReference>
<keyword evidence="1 5" id="KW-0963">Cytoplasm</keyword>
<comment type="catalytic activity">
    <reaction evidence="5 6">
        <text>Exonucleolytic cleavage in either 5'- to 3'- or 3'- to 5'-direction to yield nucleoside 5'-phosphates.</text>
        <dbReference type="EC" id="3.1.11.6"/>
    </reaction>
</comment>
<evidence type="ECO:0000256" key="2">
    <source>
        <dbReference type="ARBA" id="ARBA00022722"/>
    </source>
</evidence>
<dbReference type="EMBL" id="RAQU01000015">
    <property type="protein sequence ID" value="RKK05500.1"/>
    <property type="molecule type" value="Genomic_DNA"/>
</dbReference>